<keyword evidence="6" id="KW-0406">Ion transport</keyword>
<keyword evidence="8" id="KW-0472">Membrane</keyword>
<comment type="caution">
    <text evidence="10">The sequence shown here is derived from an EMBL/GenBank/DDBJ whole genome shotgun (WGS) entry which is preliminary data.</text>
</comment>
<dbReference type="PANTHER" id="PTHR13080">
    <property type="entry name" value="ATP SYNTHASE F CHAIN, MITOCHONDRIAL-RELATED"/>
    <property type="match status" value="1"/>
</dbReference>
<evidence type="ECO:0000313" key="11">
    <source>
        <dbReference type="Proteomes" id="UP001432322"/>
    </source>
</evidence>
<dbReference type="AlphaFoldDB" id="A0AAV5V5R2"/>
<gene>
    <name evidence="10" type="ORF">PFISCL1PPCAC_6061</name>
</gene>
<keyword evidence="11" id="KW-1185">Reference proteome</keyword>
<evidence type="ECO:0008006" key="12">
    <source>
        <dbReference type="Google" id="ProtNLM"/>
    </source>
</evidence>
<evidence type="ECO:0000256" key="2">
    <source>
        <dbReference type="ARBA" id="ARBA00005895"/>
    </source>
</evidence>
<dbReference type="GO" id="GO:0042776">
    <property type="term" value="P:proton motive force-driven mitochondrial ATP synthesis"/>
    <property type="evidence" value="ECO:0007669"/>
    <property type="project" value="TreeGrafter"/>
</dbReference>
<evidence type="ECO:0000256" key="6">
    <source>
        <dbReference type="ARBA" id="ARBA00023065"/>
    </source>
</evidence>
<evidence type="ECO:0000256" key="3">
    <source>
        <dbReference type="ARBA" id="ARBA00022448"/>
    </source>
</evidence>
<evidence type="ECO:0000256" key="9">
    <source>
        <dbReference type="ARBA" id="ARBA00023310"/>
    </source>
</evidence>
<evidence type="ECO:0000256" key="8">
    <source>
        <dbReference type="ARBA" id="ARBA00023136"/>
    </source>
</evidence>
<comment type="subcellular location">
    <subcellularLocation>
        <location evidence="1">Mitochondrion membrane</location>
    </subcellularLocation>
</comment>
<keyword evidence="3" id="KW-0813">Transport</keyword>
<organism evidence="10 11">
    <name type="scientific">Pristionchus fissidentatus</name>
    <dbReference type="NCBI Taxonomy" id="1538716"/>
    <lineage>
        <taxon>Eukaryota</taxon>
        <taxon>Metazoa</taxon>
        <taxon>Ecdysozoa</taxon>
        <taxon>Nematoda</taxon>
        <taxon>Chromadorea</taxon>
        <taxon>Rhabditida</taxon>
        <taxon>Rhabditina</taxon>
        <taxon>Diplogasteromorpha</taxon>
        <taxon>Diplogasteroidea</taxon>
        <taxon>Neodiplogasteridae</taxon>
        <taxon>Pristionchus</taxon>
    </lineage>
</organism>
<dbReference type="InterPro" id="IPR019344">
    <property type="entry name" value="F1F0-ATPsyn_F_prd"/>
</dbReference>
<dbReference type="GO" id="GO:0046933">
    <property type="term" value="F:proton-transporting ATP synthase activity, rotational mechanism"/>
    <property type="evidence" value="ECO:0007669"/>
    <property type="project" value="TreeGrafter"/>
</dbReference>
<comment type="similarity">
    <text evidence="2">Belongs to the ATPase F chain family.</text>
</comment>
<dbReference type="Pfam" id="PF10206">
    <property type="entry name" value="WRW"/>
    <property type="match status" value="1"/>
</dbReference>
<evidence type="ECO:0000313" key="10">
    <source>
        <dbReference type="EMBL" id="GMT14764.1"/>
    </source>
</evidence>
<evidence type="ECO:0000256" key="5">
    <source>
        <dbReference type="ARBA" id="ARBA00022781"/>
    </source>
</evidence>
<dbReference type="PANTHER" id="PTHR13080:SF20">
    <property type="entry name" value="ATP SYNTHASE SUBUNIT F, MITOCHONDRIAL-RELATED"/>
    <property type="match status" value="1"/>
</dbReference>
<feature type="non-terminal residue" evidence="10">
    <location>
        <position position="1"/>
    </location>
</feature>
<evidence type="ECO:0000256" key="7">
    <source>
        <dbReference type="ARBA" id="ARBA00023128"/>
    </source>
</evidence>
<name>A0AAV5V5R2_9BILA</name>
<keyword evidence="5" id="KW-0375">Hydrogen ion transport</keyword>
<keyword evidence="9" id="KW-0066">ATP synthesis</keyword>
<proteinExistence type="inferred from homology"/>
<keyword evidence="7" id="KW-0496">Mitochondrion</keyword>
<dbReference type="GO" id="GO:0045259">
    <property type="term" value="C:proton-transporting ATP synthase complex"/>
    <property type="evidence" value="ECO:0007669"/>
    <property type="project" value="UniProtKB-KW"/>
</dbReference>
<protein>
    <recommendedName>
        <fullName evidence="12">ATP synthase subunit f, mitochondrial</fullName>
    </recommendedName>
</protein>
<dbReference type="Proteomes" id="UP001432322">
    <property type="component" value="Unassembled WGS sequence"/>
</dbReference>
<evidence type="ECO:0000256" key="1">
    <source>
        <dbReference type="ARBA" id="ARBA00004325"/>
    </source>
</evidence>
<dbReference type="GO" id="GO:0031966">
    <property type="term" value="C:mitochondrial membrane"/>
    <property type="evidence" value="ECO:0007669"/>
    <property type="project" value="UniProtKB-SubCell"/>
</dbReference>
<evidence type="ECO:0000256" key="4">
    <source>
        <dbReference type="ARBA" id="ARBA00022547"/>
    </source>
</evidence>
<keyword evidence="4" id="KW-0138">CF(0)</keyword>
<accession>A0AAV5V5R2</accession>
<sequence>VFRMSFLRPPPAGTKLTPWVPDLIFIPISRAFERVGVYFYNRVLSKTEIGLFDKRWNKKVHGPYCHYRYYGARDTRLMSVKLSELPAWLSRREKTVGAFYNEVMRNIWRVHHKYYSGPVYGNTVKTIFRFIFCYSFLCWLVKSHRYLDFQKTMYHW</sequence>
<dbReference type="EMBL" id="BTSY01000002">
    <property type="protein sequence ID" value="GMT14764.1"/>
    <property type="molecule type" value="Genomic_DNA"/>
</dbReference>
<reference evidence="10" key="1">
    <citation type="submission" date="2023-10" db="EMBL/GenBank/DDBJ databases">
        <title>Genome assembly of Pristionchus species.</title>
        <authorList>
            <person name="Yoshida K."/>
            <person name="Sommer R.J."/>
        </authorList>
    </citation>
    <scope>NUCLEOTIDE SEQUENCE</scope>
    <source>
        <strain evidence="10">RS5133</strain>
    </source>
</reference>